<protein>
    <submittedName>
        <fullName evidence="12">Response regulator</fullName>
    </submittedName>
</protein>
<dbReference type="Proteomes" id="UP000477911">
    <property type="component" value="Unassembled WGS sequence"/>
</dbReference>
<dbReference type="GO" id="GO:0032993">
    <property type="term" value="C:protein-DNA complex"/>
    <property type="evidence" value="ECO:0007669"/>
    <property type="project" value="TreeGrafter"/>
</dbReference>
<dbReference type="PROSITE" id="PS50110">
    <property type="entry name" value="RESPONSE_REGULATORY"/>
    <property type="match status" value="1"/>
</dbReference>
<dbReference type="PANTHER" id="PTHR48111:SF35">
    <property type="entry name" value="TRANSCRIPTIONAL REGULATORY PROTEIN QSEB"/>
    <property type="match status" value="1"/>
</dbReference>
<dbReference type="PANTHER" id="PTHR48111">
    <property type="entry name" value="REGULATOR OF RPOS"/>
    <property type="match status" value="1"/>
</dbReference>
<dbReference type="AlphaFoldDB" id="A0A6L7FYQ7"/>
<dbReference type="InterPro" id="IPR011006">
    <property type="entry name" value="CheY-like_superfamily"/>
</dbReference>
<evidence type="ECO:0000256" key="5">
    <source>
        <dbReference type="ARBA" id="ARBA00023015"/>
    </source>
</evidence>
<evidence type="ECO:0000256" key="1">
    <source>
        <dbReference type="ARBA" id="ARBA00004496"/>
    </source>
</evidence>
<dbReference type="SMART" id="SM00862">
    <property type="entry name" value="Trans_reg_C"/>
    <property type="match status" value="1"/>
</dbReference>
<keyword evidence="4" id="KW-0902">Two-component regulatory system</keyword>
<dbReference type="PROSITE" id="PS51755">
    <property type="entry name" value="OMPR_PHOB"/>
    <property type="match status" value="1"/>
</dbReference>
<dbReference type="Pfam" id="PF00072">
    <property type="entry name" value="Response_reg"/>
    <property type="match status" value="1"/>
</dbReference>
<dbReference type="Gene3D" id="3.40.50.2300">
    <property type="match status" value="1"/>
</dbReference>
<dbReference type="Pfam" id="PF00486">
    <property type="entry name" value="Trans_reg_C"/>
    <property type="match status" value="1"/>
</dbReference>
<evidence type="ECO:0000259" key="10">
    <source>
        <dbReference type="PROSITE" id="PS50110"/>
    </source>
</evidence>
<evidence type="ECO:0000259" key="11">
    <source>
        <dbReference type="PROSITE" id="PS51755"/>
    </source>
</evidence>
<feature type="domain" description="Response regulatory" evidence="10">
    <location>
        <begin position="2"/>
        <end position="116"/>
    </location>
</feature>
<dbReference type="GO" id="GO:0000156">
    <property type="term" value="F:phosphorelay response regulator activity"/>
    <property type="evidence" value="ECO:0007669"/>
    <property type="project" value="TreeGrafter"/>
</dbReference>
<dbReference type="CDD" id="cd00383">
    <property type="entry name" value="trans_reg_C"/>
    <property type="match status" value="1"/>
</dbReference>
<accession>A0A6L7FYQ7</accession>
<reference evidence="12 13" key="1">
    <citation type="submission" date="2019-12" db="EMBL/GenBank/DDBJ databases">
        <authorList>
            <person name="Li M."/>
        </authorList>
    </citation>
    <scope>NUCLEOTIDE SEQUENCE [LARGE SCALE GENOMIC DNA]</scope>
    <source>
        <strain evidence="12 13">GBMRC 2024</strain>
    </source>
</reference>
<evidence type="ECO:0000256" key="8">
    <source>
        <dbReference type="PROSITE-ProRule" id="PRU00169"/>
    </source>
</evidence>
<comment type="subcellular location">
    <subcellularLocation>
        <location evidence="1">Cytoplasm</location>
    </subcellularLocation>
</comment>
<name>A0A6L7FYQ7_9RHOB</name>
<evidence type="ECO:0000256" key="4">
    <source>
        <dbReference type="ARBA" id="ARBA00023012"/>
    </source>
</evidence>
<comment type="caution">
    <text evidence="12">The sequence shown here is derived from an EMBL/GenBank/DDBJ whole genome shotgun (WGS) entry which is preliminary data.</text>
</comment>
<dbReference type="GO" id="GO:0005829">
    <property type="term" value="C:cytosol"/>
    <property type="evidence" value="ECO:0007669"/>
    <property type="project" value="TreeGrafter"/>
</dbReference>
<dbReference type="GO" id="GO:0000976">
    <property type="term" value="F:transcription cis-regulatory region binding"/>
    <property type="evidence" value="ECO:0007669"/>
    <property type="project" value="TreeGrafter"/>
</dbReference>
<dbReference type="Gene3D" id="1.10.10.10">
    <property type="entry name" value="Winged helix-like DNA-binding domain superfamily/Winged helix DNA-binding domain"/>
    <property type="match status" value="1"/>
</dbReference>
<evidence type="ECO:0000256" key="7">
    <source>
        <dbReference type="ARBA" id="ARBA00023163"/>
    </source>
</evidence>
<evidence type="ECO:0000256" key="3">
    <source>
        <dbReference type="ARBA" id="ARBA00022553"/>
    </source>
</evidence>
<evidence type="ECO:0000256" key="9">
    <source>
        <dbReference type="PROSITE-ProRule" id="PRU01091"/>
    </source>
</evidence>
<feature type="DNA-binding region" description="OmpR/PhoB-type" evidence="9">
    <location>
        <begin position="124"/>
        <end position="218"/>
    </location>
</feature>
<dbReference type="InterPro" id="IPR036388">
    <property type="entry name" value="WH-like_DNA-bd_sf"/>
</dbReference>
<evidence type="ECO:0000256" key="6">
    <source>
        <dbReference type="ARBA" id="ARBA00023125"/>
    </source>
</evidence>
<evidence type="ECO:0000256" key="2">
    <source>
        <dbReference type="ARBA" id="ARBA00022490"/>
    </source>
</evidence>
<dbReference type="SMART" id="SM00448">
    <property type="entry name" value="REC"/>
    <property type="match status" value="1"/>
</dbReference>
<dbReference type="InterPro" id="IPR001867">
    <property type="entry name" value="OmpR/PhoB-type_DNA-bd"/>
</dbReference>
<proteinExistence type="predicted"/>
<dbReference type="Gene3D" id="6.10.250.690">
    <property type="match status" value="1"/>
</dbReference>
<dbReference type="SUPFAM" id="SSF52172">
    <property type="entry name" value="CheY-like"/>
    <property type="match status" value="1"/>
</dbReference>
<keyword evidence="3 8" id="KW-0597">Phosphoprotein</keyword>
<dbReference type="InterPro" id="IPR016032">
    <property type="entry name" value="Sig_transdc_resp-reg_C-effctor"/>
</dbReference>
<dbReference type="EMBL" id="WUMU01000001">
    <property type="protein sequence ID" value="MXN16257.1"/>
    <property type="molecule type" value="Genomic_DNA"/>
</dbReference>
<keyword evidence="5" id="KW-0805">Transcription regulation</keyword>
<keyword evidence="6 9" id="KW-0238">DNA-binding</keyword>
<dbReference type="GO" id="GO:0006355">
    <property type="term" value="P:regulation of DNA-templated transcription"/>
    <property type="evidence" value="ECO:0007669"/>
    <property type="project" value="InterPro"/>
</dbReference>
<keyword evidence="13" id="KW-1185">Reference proteome</keyword>
<keyword evidence="2" id="KW-0963">Cytoplasm</keyword>
<feature type="modified residue" description="4-aspartylphosphate" evidence="8">
    <location>
        <position position="51"/>
    </location>
</feature>
<dbReference type="SUPFAM" id="SSF46894">
    <property type="entry name" value="C-terminal effector domain of the bipartite response regulators"/>
    <property type="match status" value="1"/>
</dbReference>
<feature type="domain" description="OmpR/PhoB-type" evidence="11">
    <location>
        <begin position="124"/>
        <end position="218"/>
    </location>
</feature>
<dbReference type="RefSeq" id="WP_160890807.1">
    <property type="nucleotide sequence ID" value="NZ_WUMU01000001.1"/>
</dbReference>
<gene>
    <name evidence="12" type="ORF">GR170_00290</name>
</gene>
<evidence type="ECO:0000313" key="12">
    <source>
        <dbReference type="EMBL" id="MXN16257.1"/>
    </source>
</evidence>
<keyword evidence="7" id="KW-0804">Transcription</keyword>
<dbReference type="InterPro" id="IPR001789">
    <property type="entry name" value="Sig_transdc_resp-reg_receiver"/>
</dbReference>
<dbReference type="InterPro" id="IPR039420">
    <property type="entry name" value="WalR-like"/>
</dbReference>
<organism evidence="12 13">
    <name type="scientific">Pseudooceanicola albus</name>
    <dbReference type="NCBI Taxonomy" id="2692189"/>
    <lineage>
        <taxon>Bacteria</taxon>
        <taxon>Pseudomonadati</taxon>
        <taxon>Pseudomonadota</taxon>
        <taxon>Alphaproteobacteria</taxon>
        <taxon>Rhodobacterales</taxon>
        <taxon>Paracoccaceae</taxon>
        <taxon>Pseudooceanicola</taxon>
    </lineage>
</organism>
<sequence length="227" mass="24675">MRILIVEDDAVLADGLLVGLRLCGFTPDHVGDLADARAALATAEFEAMILDVMLPDGLGLDLLREMRAAQSTLPVLLLTARDRVRDRVEGLDLGADDYLGKPFDLEELAARLRAMLRRRGGRGTAGLSWNGLSVDPATLSGQQDGRAVSFSRREFAVLQALLEHPGHILSRGTLEDRLYGWQDEIESNAVEVHVHNLRAKLGRGFIETVRGLGYRVAQGEGAPSRSG</sequence>
<evidence type="ECO:0000313" key="13">
    <source>
        <dbReference type="Proteomes" id="UP000477911"/>
    </source>
</evidence>